<organism evidence="2 3">
    <name type="scientific">Artemisia annua</name>
    <name type="common">Sweet wormwood</name>
    <dbReference type="NCBI Taxonomy" id="35608"/>
    <lineage>
        <taxon>Eukaryota</taxon>
        <taxon>Viridiplantae</taxon>
        <taxon>Streptophyta</taxon>
        <taxon>Embryophyta</taxon>
        <taxon>Tracheophyta</taxon>
        <taxon>Spermatophyta</taxon>
        <taxon>Magnoliopsida</taxon>
        <taxon>eudicotyledons</taxon>
        <taxon>Gunneridae</taxon>
        <taxon>Pentapetalae</taxon>
        <taxon>asterids</taxon>
        <taxon>campanulids</taxon>
        <taxon>Asterales</taxon>
        <taxon>Asteraceae</taxon>
        <taxon>Asteroideae</taxon>
        <taxon>Anthemideae</taxon>
        <taxon>Artemisiinae</taxon>
        <taxon>Artemisia</taxon>
    </lineage>
</organism>
<protein>
    <recommendedName>
        <fullName evidence="4">Leucine-rich repeat domain, L domain-like protein</fullName>
    </recommendedName>
</protein>
<dbReference type="PANTHER" id="PTHR13318:SF190">
    <property type="entry name" value="PARTNER OF PAIRED, ISOFORM B"/>
    <property type="match status" value="1"/>
</dbReference>
<dbReference type="InterPro" id="IPR001611">
    <property type="entry name" value="Leu-rich_rpt"/>
</dbReference>
<dbReference type="Pfam" id="PF13516">
    <property type="entry name" value="LRR_6"/>
    <property type="match status" value="1"/>
</dbReference>
<accession>A0A2U1QMC2</accession>
<name>A0A2U1QMC2_ARTAN</name>
<dbReference type="InterPro" id="IPR032675">
    <property type="entry name" value="LRR_dom_sf"/>
</dbReference>
<dbReference type="SUPFAM" id="SSF52047">
    <property type="entry name" value="RNI-like"/>
    <property type="match status" value="1"/>
</dbReference>
<dbReference type="Gene3D" id="3.80.10.10">
    <property type="entry name" value="Ribonuclease Inhibitor"/>
    <property type="match status" value="1"/>
</dbReference>
<dbReference type="OrthoDB" id="550575at2759"/>
<gene>
    <name evidence="2" type="ORF">CTI12_AA011870</name>
</gene>
<comment type="caution">
    <text evidence="2">The sequence shown here is derived from an EMBL/GenBank/DDBJ whole genome shotgun (WGS) entry which is preliminary data.</text>
</comment>
<sequence length="192" mass="20684">MLNRFRHLELLSLIRSRGIPDSGLTPLQMYGSKLQSLNLFFFSRVTDKGLSYVASESCKSLKHVDLSLCSGITDNGVQCLSQNCRQLTKLWISGCDKILGKGFQGVSPTLACLEAKNCPFDSEGVSAVLSGGIRMSRSRKKNLGRSLPPIGPLQPTMDLCGGRGGSRRPPKSSIVAGNGRSNGSIASKDFEF</sequence>
<dbReference type="SMART" id="SM00367">
    <property type="entry name" value="LRR_CC"/>
    <property type="match status" value="4"/>
</dbReference>
<evidence type="ECO:0000256" key="1">
    <source>
        <dbReference type="SAM" id="MobiDB-lite"/>
    </source>
</evidence>
<dbReference type="PANTHER" id="PTHR13318">
    <property type="entry name" value="PARTNER OF PAIRED, ISOFORM B-RELATED"/>
    <property type="match status" value="1"/>
</dbReference>
<dbReference type="GO" id="GO:0019005">
    <property type="term" value="C:SCF ubiquitin ligase complex"/>
    <property type="evidence" value="ECO:0007669"/>
    <property type="project" value="TreeGrafter"/>
</dbReference>
<dbReference type="AlphaFoldDB" id="A0A2U1QMC2"/>
<keyword evidence="3" id="KW-1185">Reference proteome</keyword>
<dbReference type="Proteomes" id="UP000245207">
    <property type="component" value="Unassembled WGS sequence"/>
</dbReference>
<proteinExistence type="predicted"/>
<dbReference type="STRING" id="35608.A0A2U1QMC2"/>
<dbReference type="EMBL" id="PKPP01000033">
    <property type="protein sequence ID" value="PWA99132.1"/>
    <property type="molecule type" value="Genomic_DNA"/>
</dbReference>
<evidence type="ECO:0000313" key="3">
    <source>
        <dbReference type="Proteomes" id="UP000245207"/>
    </source>
</evidence>
<dbReference type="InterPro" id="IPR006553">
    <property type="entry name" value="Leu-rich_rpt_Cys-con_subtyp"/>
</dbReference>
<evidence type="ECO:0008006" key="4">
    <source>
        <dbReference type="Google" id="ProtNLM"/>
    </source>
</evidence>
<reference evidence="2 3" key="1">
    <citation type="journal article" date="2018" name="Mol. Plant">
        <title>The genome of Artemisia annua provides insight into the evolution of Asteraceae family and artemisinin biosynthesis.</title>
        <authorList>
            <person name="Shen Q."/>
            <person name="Zhang L."/>
            <person name="Liao Z."/>
            <person name="Wang S."/>
            <person name="Yan T."/>
            <person name="Shi P."/>
            <person name="Liu M."/>
            <person name="Fu X."/>
            <person name="Pan Q."/>
            <person name="Wang Y."/>
            <person name="Lv Z."/>
            <person name="Lu X."/>
            <person name="Zhang F."/>
            <person name="Jiang W."/>
            <person name="Ma Y."/>
            <person name="Chen M."/>
            <person name="Hao X."/>
            <person name="Li L."/>
            <person name="Tang Y."/>
            <person name="Lv G."/>
            <person name="Zhou Y."/>
            <person name="Sun X."/>
            <person name="Brodelius P.E."/>
            <person name="Rose J.K.C."/>
            <person name="Tang K."/>
        </authorList>
    </citation>
    <scope>NUCLEOTIDE SEQUENCE [LARGE SCALE GENOMIC DNA]</scope>
    <source>
        <strain evidence="3">cv. Huhao1</strain>
        <tissue evidence="2">Leaf</tissue>
    </source>
</reference>
<feature type="region of interest" description="Disordered" evidence="1">
    <location>
        <begin position="140"/>
        <end position="192"/>
    </location>
</feature>
<dbReference type="GO" id="GO:0031146">
    <property type="term" value="P:SCF-dependent proteasomal ubiquitin-dependent protein catabolic process"/>
    <property type="evidence" value="ECO:0007669"/>
    <property type="project" value="TreeGrafter"/>
</dbReference>
<evidence type="ECO:0000313" key="2">
    <source>
        <dbReference type="EMBL" id="PWA99132.1"/>
    </source>
</evidence>